<sequence>MAPSLSFSPPQTSPSPQERPKSENPLFPAAAAMIPVIIGAIGTNMSGFQFLGSYSWQVNGSISYKVPGSAPVWQQDIQVPI</sequence>
<keyword evidence="2" id="KW-1133">Transmembrane helix</keyword>
<feature type="region of interest" description="Disordered" evidence="1">
    <location>
        <begin position="1"/>
        <end position="25"/>
    </location>
</feature>
<reference evidence="3 4" key="1">
    <citation type="journal article" date="2020" name="Genome Biol. Evol.">
        <title>A new high-quality draft genome assembly of the Chinese cordyceps Ophiocordyceps sinensis.</title>
        <authorList>
            <person name="Shu R."/>
            <person name="Zhang J."/>
            <person name="Meng Q."/>
            <person name="Zhang H."/>
            <person name="Zhou G."/>
            <person name="Li M."/>
            <person name="Wu P."/>
            <person name="Zhao Y."/>
            <person name="Chen C."/>
            <person name="Qin Q."/>
        </authorList>
    </citation>
    <scope>NUCLEOTIDE SEQUENCE [LARGE SCALE GENOMIC DNA]</scope>
    <source>
        <strain evidence="3 4">IOZ07</strain>
    </source>
</reference>
<keyword evidence="4" id="KW-1185">Reference proteome</keyword>
<proteinExistence type="predicted"/>
<evidence type="ECO:0000313" key="4">
    <source>
        <dbReference type="Proteomes" id="UP000557566"/>
    </source>
</evidence>
<dbReference type="EMBL" id="JAAVMX010000005">
    <property type="protein sequence ID" value="KAF4507817.1"/>
    <property type="molecule type" value="Genomic_DNA"/>
</dbReference>
<protein>
    <submittedName>
        <fullName evidence="3">Uncharacterized protein</fullName>
    </submittedName>
</protein>
<keyword evidence="2" id="KW-0472">Membrane</keyword>
<accession>A0A8H4PMP6</accession>
<comment type="caution">
    <text evidence="3">The sequence shown here is derived from an EMBL/GenBank/DDBJ whole genome shotgun (WGS) entry which is preliminary data.</text>
</comment>
<dbReference type="OrthoDB" id="420564at2759"/>
<feature type="transmembrane region" description="Helical" evidence="2">
    <location>
        <begin position="26"/>
        <end position="45"/>
    </location>
</feature>
<organism evidence="3 4">
    <name type="scientific">Ophiocordyceps sinensis</name>
    <dbReference type="NCBI Taxonomy" id="72228"/>
    <lineage>
        <taxon>Eukaryota</taxon>
        <taxon>Fungi</taxon>
        <taxon>Dikarya</taxon>
        <taxon>Ascomycota</taxon>
        <taxon>Pezizomycotina</taxon>
        <taxon>Sordariomycetes</taxon>
        <taxon>Hypocreomycetidae</taxon>
        <taxon>Hypocreales</taxon>
        <taxon>Ophiocordycipitaceae</taxon>
        <taxon>Ophiocordyceps</taxon>
    </lineage>
</organism>
<dbReference type="Proteomes" id="UP000557566">
    <property type="component" value="Unassembled WGS sequence"/>
</dbReference>
<evidence type="ECO:0000256" key="1">
    <source>
        <dbReference type="SAM" id="MobiDB-lite"/>
    </source>
</evidence>
<evidence type="ECO:0000256" key="2">
    <source>
        <dbReference type="SAM" id="Phobius"/>
    </source>
</evidence>
<feature type="compositionally biased region" description="Low complexity" evidence="1">
    <location>
        <begin position="1"/>
        <end position="16"/>
    </location>
</feature>
<name>A0A8H4PMP6_9HYPO</name>
<dbReference type="AlphaFoldDB" id="A0A8H4PMP6"/>
<keyword evidence="2" id="KW-0812">Transmembrane</keyword>
<gene>
    <name evidence="3" type="ORF">G6O67_004278</name>
</gene>
<evidence type="ECO:0000313" key="3">
    <source>
        <dbReference type="EMBL" id="KAF4507817.1"/>
    </source>
</evidence>